<gene>
    <name evidence="1" type="ORF">SPELUC_LOCUS9779</name>
</gene>
<dbReference type="Proteomes" id="UP000789366">
    <property type="component" value="Unassembled WGS sequence"/>
</dbReference>
<accession>A0ACA9NX92</accession>
<sequence length="136" mass="16043">MARVKKRLIVDSDKRNPDGTHETGYPRHPRTHEDAIEKRREIEEEFDDGAFEFTKKTGNDTPYEEYNLMFGKQETDFIRPDIVVFFHNTWFYHKTVMASHGTATITRSQLTKYRLKRNADGTAEKNLISFSKKLKK</sequence>
<comment type="caution">
    <text evidence="1">The sequence shown here is derived from an EMBL/GenBank/DDBJ whole genome shotgun (WGS) entry which is preliminary data.</text>
</comment>
<proteinExistence type="predicted"/>
<evidence type="ECO:0000313" key="1">
    <source>
        <dbReference type="EMBL" id="CAG8673402.1"/>
    </source>
</evidence>
<protein>
    <submittedName>
        <fullName evidence="1">6780_t:CDS:1</fullName>
    </submittedName>
</protein>
<keyword evidence="2" id="KW-1185">Reference proteome</keyword>
<name>A0ACA9NX92_9GLOM</name>
<evidence type="ECO:0000313" key="2">
    <source>
        <dbReference type="Proteomes" id="UP000789366"/>
    </source>
</evidence>
<dbReference type="EMBL" id="CAJVPW010016906">
    <property type="protein sequence ID" value="CAG8673402.1"/>
    <property type="molecule type" value="Genomic_DNA"/>
</dbReference>
<reference evidence="1" key="1">
    <citation type="submission" date="2021-06" db="EMBL/GenBank/DDBJ databases">
        <authorList>
            <person name="Kallberg Y."/>
            <person name="Tangrot J."/>
            <person name="Rosling A."/>
        </authorList>
    </citation>
    <scope>NUCLEOTIDE SEQUENCE</scope>
    <source>
        <strain evidence="1">28 12/20/2015</strain>
    </source>
</reference>
<organism evidence="1 2">
    <name type="scientific">Cetraspora pellucida</name>
    <dbReference type="NCBI Taxonomy" id="1433469"/>
    <lineage>
        <taxon>Eukaryota</taxon>
        <taxon>Fungi</taxon>
        <taxon>Fungi incertae sedis</taxon>
        <taxon>Mucoromycota</taxon>
        <taxon>Glomeromycotina</taxon>
        <taxon>Glomeromycetes</taxon>
        <taxon>Diversisporales</taxon>
        <taxon>Gigasporaceae</taxon>
        <taxon>Cetraspora</taxon>
    </lineage>
</organism>